<comment type="caution">
    <text evidence="1">The sequence shown here is derived from an EMBL/GenBank/DDBJ whole genome shotgun (WGS) entry which is preliminary data.</text>
</comment>
<dbReference type="EMBL" id="SCEB01017692">
    <property type="protein sequence ID" value="RXM90599.1"/>
    <property type="molecule type" value="Genomic_DNA"/>
</dbReference>
<protein>
    <submittedName>
        <fullName evidence="1">Kinesin-like protein KIF24</fullName>
    </submittedName>
</protein>
<proteinExistence type="predicted"/>
<evidence type="ECO:0000313" key="1">
    <source>
        <dbReference type="EMBL" id="RXM90599.1"/>
    </source>
</evidence>
<reference evidence="1 2" key="1">
    <citation type="submission" date="2019-01" db="EMBL/GenBank/DDBJ databases">
        <title>Draft Genome and Complete Hox-Cluster Characterization of the Sterlet Sturgeon (Acipenser ruthenus).</title>
        <authorList>
            <person name="Wei Q."/>
        </authorList>
    </citation>
    <scope>NUCLEOTIDE SEQUENCE [LARGE SCALE GENOMIC DNA]</scope>
    <source>
        <strain evidence="1">WHYD16114868_AA</strain>
        <tissue evidence="1">Blood</tissue>
    </source>
</reference>
<dbReference type="Proteomes" id="UP000289886">
    <property type="component" value="Unassembled WGS sequence"/>
</dbReference>
<evidence type="ECO:0000313" key="2">
    <source>
        <dbReference type="Proteomes" id="UP000289886"/>
    </source>
</evidence>
<accession>A0A444UR18</accession>
<dbReference type="AlphaFoldDB" id="A0A444UR18"/>
<sequence>MDTLRQREEALLSQLPGLDFTDYARKLEEIMVQKAKCMRSIRAQLQLYLTYPGAGGP</sequence>
<name>A0A444UR18_ACIRT</name>
<organism evidence="1 2">
    <name type="scientific">Acipenser ruthenus</name>
    <name type="common">Sterlet sturgeon</name>
    <dbReference type="NCBI Taxonomy" id="7906"/>
    <lineage>
        <taxon>Eukaryota</taxon>
        <taxon>Metazoa</taxon>
        <taxon>Chordata</taxon>
        <taxon>Craniata</taxon>
        <taxon>Vertebrata</taxon>
        <taxon>Euteleostomi</taxon>
        <taxon>Actinopterygii</taxon>
        <taxon>Chondrostei</taxon>
        <taxon>Acipenseriformes</taxon>
        <taxon>Acipenseridae</taxon>
        <taxon>Acipenser</taxon>
    </lineage>
</organism>
<gene>
    <name evidence="1" type="ORF">EOD39_22037</name>
</gene>
<keyword evidence="2" id="KW-1185">Reference proteome</keyword>